<name>A0A2A9HIY4_TEPT2</name>
<proteinExistence type="inferred from homology"/>
<comment type="function">
    <text evidence="6">One of the early assembly proteins it binds 23S rRNA. One of the proteins that surrounds the polypeptide exit tunnel on the outside of the ribosome. Forms the main docking site for trigger factor binding to the ribosome.</text>
</comment>
<dbReference type="SUPFAM" id="SSF54189">
    <property type="entry name" value="Ribosomal proteins S24e, L23 and L15e"/>
    <property type="match status" value="1"/>
</dbReference>
<evidence type="ECO:0000256" key="4">
    <source>
        <dbReference type="ARBA" id="ARBA00022980"/>
    </source>
</evidence>
<keyword evidence="2 6" id="KW-0699">rRNA-binding</keyword>
<evidence type="ECO:0000256" key="5">
    <source>
        <dbReference type="ARBA" id="ARBA00023274"/>
    </source>
</evidence>
<organism evidence="7 8">
    <name type="scientific">Tepidiforma thermophila (strain KCTC 52669 / CGMCC 1.13589 / G233)</name>
    <dbReference type="NCBI Taxonomy" id="2761530"/>
    <lineage>
        <taxon>Bacteria</taxon>
        <taxon>Bacillati</taxon>
        <taxon>Chloroflexota</taxon>
        <taxon>Tepidiformia</taxon>
        <taxon>Tepidiformales</taxon>
        <taxon>Tepidiformaceae</taxon>
        <taxon>Tepidiforma</taxon>
    </lineage>
</organism>
<evidence type="ECO:0000256" key="6">
    <source>
        <dbReference type="HAMAP-Rule" id="MF_01369"/>
    </source>
</evidence>
<dbReference type="GO" id="GO:1990904">
    <property type="term" value="C:ribonucleoprotein complex"/>
    <property type="evidence" value="ECO:0007669"/>
    <property type="project" value="UniProtKB-KW"/>
</dbReference>
<comment type="caution">
    <text evidence="7">The sequence shown here is derived from an EMBL/GenBank/DDBJ whole genome shotgun (WGS) entry which is preliminary data.</text>
</comment>
<keyword evidence="3 6" id="KW-0694">RNA-binding</keyword>
<dbReference type="NCBIfam" id="NF004359">
    <property type="entry name" value="PRK05738.1-3"/>
    <property type="match status" value="1"/>
</dbReference>
<sequence>MPSELHPYAVLIRPIITEKSTILAGQDKYVFEVDPRANKAQIKEAVQLAFNVRVADVNTINMKGKPRRFGRRVVHRPNWKKAIVTLVPGDKIELFEGV</sequence>
<dbReference type="InterPro" id="IPR012677">
    <property type="entry name" value="Nucleotide-bd_a/b_plait_sf"/>
</dbReference>
<dbReference type="GO" id="GO:0003735">
    <property type="term" value="F:structural constituent of ribosome"/>
    <property type="evidence" value="ECO:0007669"/>
    <property type="project" value="InterPro"/>
</dbReference>
<keyword evidence="5 6" id="KW-0687">Ribonucleoprotein</keyword>
<dbReference type="Pfam" id="PF00276">
    <property type="entry name" value="Ribosomal_L23"/>
    <property type="match status" value="1"/>
</dbReference>
<dbReference type="InterPro" id="IPR012678">
    <property type="entry name" value="Ribosomal_uL23/eL15/eS24_sf"/>
</dbReference>
<dbReference type="GO" id="GO:0006412">
    <property type="term" value="P:translation"/>
    <property type="evidence" value="ECO:0007669"/>
    <property type="project" value="UniProtKB-UniRule"/>
</dbReference>
<keyword evidence="8" id="KW-1185">Reference proteome</keyword>
<comment type="similarity">
    <text evidence="1 6">Belongs to the universal ribosomal protein uL23 family.</text>
</comment>
<dbReference type="HAMAP" id="MF_01369_B">
    <property type="entry name" value="Ribosomal_uL23_B"/>
    <property type="match status" value="1"/>
</dbReference>
<evidence type="ECO:0000256" key="2">
    <source>
        <dbReference type="ARBA" id="ARBA00022730"/>
    </source>
</evidence>
<reference evidence="7 8" key="1">
    <citation type="submission" date="2017-09" db="EMBL/GenBank/DDBJ databases">
        <title>Sequencing the genomes of two abundant thermophiles in Great Basin hot springs: Thermocrinis jamiesonii and novel Chloroflexi Thermoflexus hugenholtzii.</title>
        <authorList>
            <person name="Hedlund B."/>
        </authorList>
    </citation>
    <scope>NUCLEOTIDE SEQUENCE [LARGE SCALE GENOMIC DNA]</scope>
    <source>
        <strain evidence="7 8">G233</strain>
    </source>
</reference>
<dbReference type="AlphaFoldDB" id="A0A2A9HIY4"/>
<keyword evidence="4 6" id="KW-0689">Ribosomal protein</keyword>
<dbReference type="FunFam" id="3.30.70.330:FF:000001">
    <property type="entry name" value="50S ribosomal protein L23"/>
    <property type="match status" value="1"/>
</dbReference>
<dbReference type="Proteomes" id="UP000223071">
    <property type="component" value="Unassembled WGS sequence"/>
</dbReference>
<dbReference type="Gene3D" id="3.30.70.330">
    <property type="match status" value="1"/>
</dbReference>
<comment type="subunit">
    <text evidence="6">Part of the 50S ribosomal subunit. Contacts protein L29, and trigger factor when it is bound to the ribosome.</text>
</comment>
<protein>
    <recommendedName>
        <fullName evidence="6">Large ribosomal subunit protein uL23</fullName>
    </recommendedName>
</protein>
<dbReference type="NCBIfam" id="NF004363">
    <property type="entry name" value="PRK05738.2-4"/>
    <property type="match status" value="1"/>
</dbReference>
<dbReference type="NCBIfam" id="NF004366">
    <property type="entry name" value="PRK05738.3-2"/>
    <property type="match status" value="1"/>
</dbReference>
<gene>
    <name evidence="6" type="primary">rplW</name>
    <name evidence="7" type="ORF">A9A59_2631</name>
</gene>
<dbReference type="PANTHER" id="PTHR11620">
    <property type="entry name" value="60S RIBOSOMAL PROTEIN L23A"/>
    <property type="match status" value="1"/>
</dbReference>
<evidence type="ECO:0000256" key="1">
    <source>
        <dbReference type="ARBA" id="ARBA00006700"/>
    </source>
</evidence>
<dbReference type="GO" id="GO:0019843">
    <property type="term" value="F:rRNA binding"/>
    <property type="evidence" value="ECO:0007669"/>
    <property type="project" value="UniProtKB-UniRule"/>
</dbReference>
<dbReference type="InterPro" id="IPR013025">
    <property type="entry name" value="Ribosomal_uL23-like"/>
</dbReference>
<dbReference type="EMBL" id="PDJQ01000001">
    <property type="protein sequence ID" value="PFG75363.1"/>
    <property type="molecule type" value="Genomic_DNA"/>
</dbReference>
<accession>A0A2A9HIY4</accession>
<evidence type="ECO:0000313" key="8">
    <source>
        <dbReference type="Proteomes" id="UP000223071"/>
    </source>
</evidence>
<evidence type="ECO:0000256" key="3">
    <source>
        <dbReference type="ARBA" id="ARBA00022884"/>
    </source>
</evidence>
<dbReference type="RefSeq" id="WP_098504682.1">
    <property type="nucleotide sequence ID" value="NZ_PDJQ01000001.1"/>
</dbReference>
<evidence type="ECO:0000313" key="7">
    <source>
        <dbReference type="EMBL" id="PFG75363.1"/>
    </source>
</evidence>
<dbReference type="GO" id="GO:0005840">
    <property type="term" value="C:ribosome"/>
    <property type="evidence" value="ECO:0007669"/>
    <property type="project" value="UniProtKB-KW"/>
</dbReference>